<dbReference type="RefSeq" id="WP_210808166.1">
    <property type="nucleotide sequence ID" value="NZ_JAGQDG010000003.1"/>
</dbReference>
<evidence type="ECO:0000256" key="6">
    <source>
        <dbReference type="ARBA" id="ARBA00022723"/>
    </source>
</evidence>
<comment type="cofactor">
    <cofactor evidence="2">
        <name>Mg(2+)</name>
        <dbReference type="ChEBI" id="CHEBI:18420"/>
    </cofactor>
</comment>
<dbReference type="Gene3D" id="1.10.150.240">
    <property type="entry name" value="Putative phosphatase, domain 2"/>
    <property type="match status" value="1"/>
</dbReference>
<comment type="catalytic activity">
    <reaction evidence="1">
        <text>2-phosphoglycolate + H2O = glycolate + phosphate</text>
        <dbReference type="Rhea" id="RHEA:14369"/>
        <dbReference type="ChEBI" id="CHEBI:15377"/>
        <dbReference type="ChEBI" id="CHEBI:29805"/>
        <dbReference type="ChEBI" id="CHEBI:43474"/>
        <dbReference type="ChEBI" id="CHEBI:58033"/>
        <dbReference type="EC" id="3.1.3.18"/>
    </reaction>
</comment>
<comment type="pathway">
    <text evidence="3">Organic acid metabolism; glycolate biosynthesis; glycolate from 2-phosphoglycolate: step 1/1.</text>
</comment>
<keyword evidence="11" id="KW-1185">Reference proteome</keyword>
<keyword evidence="6" id="KW-0479">Metal-binding</keyword>
<name>A0ABS5DW51_9BURK</name>
<organism evidence="10 11">
    <name type="scientific">Ideonella paludis</name>
    <dbReference type="NCBI Taxonomy" id="1233411"/>
    <lineage>
        <taxon>Bacteria</taxon>
        <taxon>Pseudomonadati</taxon>
        <taxon>Pseudomonadota</taxon>
        <taxon>Betaproteobacteria</taxon>
        <taxon>Burkholderiales</taxon>
        <taxon>Sphaerotilaceae</taxon>
        <taxon>Ideonella</taxon>
    </lineage>
</organism>
<dbReference type="NCBIfam" id="TIGR01449">
    <property type="entry name" value="PGP_bact"/>
    <property type="match status" value="1"/>
</dbReference>
<dbReference type="NCBIfam" id="TIGR01549">
    <property type="entry name" value="HAD-SF-IA-v1"/>
    <property type="match status" value="1"/>
</dbReference>
<protein>
    <recommendedName>
        <fullName evidence="5">phosphoglycolate phosphatase</fullName>
        <ecNumber evidence="5">3.1.3.18</ecNumber>
    </recommendedName>
</protein>
<dbReference type="PRINTS" id="PR00413">
    <property type="entry name" value="HADHALOGNASE"/>
</dbReference>
<dbReference type="EC" id="3.1.3.18" evidence="5"/>
<dbReference type="InterPro" id="IPR023214">
    <property type="entry name" value="HAD_sf"/>
</dbReference>
<dbReference type="SFLD" id="SFLDS00003">
    <property type="entry name" value="Haloacid_Dehalogenase"/>
    <property type="match status" value="1"/>
</dbReference>
<dbReference type="PANTHER" id="PTHR43434:SF1">
    <property type="entry name" value="PHOSPHOGLYCOLATE PHOSPHATASE"/>
    <property type="match status" value="1"/>
</dbReference>
<dbReference type="Gene3D" id="3.40.50.1000">
    <property type="entry name" value="HAD superfamily/HAD-like"/>
    <property type="match status" value="1"/>
</dbReference>
<keyword evidence="7 10" id="KW-0378">Hydrolase</keyword>
<evidence type="ECO:0000256" key="1">
    <source>
        <dbReference type="ARBA" id="ARBA00000830"/>
    </source>
</evidence>
<keyword evidence="9" id="KW-0119">Carbohydrate metabolism</keyword>
<evidence type="ECO:0000256" key="3">
    <source>
        <dbReference type="ARBA" id="ARBA00004818"/>
    </source>
</evidence>
<proteinExistence type="inferred from homology"/>
<keyword evidence="8" id="KW-0460">Magnesium</keyword>
<dbReference type="Pfam" id="PF00702">
    <property type="entry name" value="Hydrolase"/>
    <property type="match status" value="1"/>
</dbReference>
<evidence type="ECO:0000313" key="11">
    <source>
        <dbReference type="Proteomes" id="UP000672097"/>
    </source>
</evidence>
<evidence type="ECO:0000256" key="4">
    <source>
        <dbReference type="ARBA" id="ARBA00006171"/>
    </source>
</evidence>
<dbReference type="EMBL" id="JAGQDG010000003">
    <property type="protein sequence ID" value="MBQ0935314.1"/>
    <property type="molecule type" value="Genomic_DNA"/>
</dbReference>
<dbReference type="InterPro" id="IPR036412">
    <property type="entry name" value="HAD-like_sf"/>
</dbReference>
<dbReference type="SUPFAM" id="SSF56784">
    <property type="entry name" value="HAD-like"/>
    <property type="match status" value="1"/>
</dbReference>
<dbReference type="InterPro" id="IPR037512">
    <property type="entry name" value="PGPase_prok"/>
</dbReference>
<dbReference type="PANTHER" id="PTHR43434">
    <property type="entry name" value="PHOSPHOGLYCOLATE PHOSPHATASE"/>
    <property type="match status" value="1"/>
</dbReference>
<evidence type="ECO:0000313" key="10">
    <source>
        <dbReference type="EMBL" id="MBQ0935314.1"/>
    </source>
</evidence>
<dbReference type="SFLD" id="SFLDG01135">
    <property type="entry name" value="C1.5.6:_HAD__Beta-PGM__Phospha"/>
    <property type="match status" value="1"/>
</dbReference>
<dbReference type="SFLD" id="SFLDG01129">
    <property type="entry name" value="C1.5:_HAD__Beta-PGM__Phosphata"/>
    <property type="match status" value="1"/>
</dbReference>
<evidence type="ECO:0000256" key="8">
    <source>
        <dbReference type="ARBA" id="ARBA00022842"/>
    </source>
</evidence>
<sequence length="239" mass="25877">MRYSVITFDLDGTLVDTASEIAEAANRTLVECGLPRQSVEAVSQFIGAGTRQMMQGLLAHVLRDYPGHQLKLDELQMFNRLDYHYSCTAGMDPRPYPGCAESLQRLRAAGVRVACLTNKEHRFAVKVLQAAGLSALLELVIGGDSLPQRKPDPQPVFHILKVLGGEAHRAAHVGDSRTDVQTAKAAGVAAWAVPWGYNAGEPIEASQPDRLFFSLSDIADHALAAKRAHDPHSLSPYGA</sequence>
<evidence type="ECO:0000256" key="7">
    <source>
        <dbReference type="ARBA" id="ARBA00022801"/>
    </source>
</evidence>
<comment type="similarity">
    <text evidence="4">Belongs to the HAD-like hydrolase superfamily. CbbY/CbbZ/Gph/YieH family.</text>
</comment>
<dbReference type="InterPro" id="IPR050155">
    <property type="entry name" value="HAD-like_hydrolase_sf"/>
</dbReference>
<gene>
    <name evidence="10" type="primary">gph</name>
    <name evidence="10" type="ORF">KAK11_08245</name>
</gene>
<dbReference type="GO" id="GO:0008967">
    <property type="term" value="F:phosphoglycolate phosphatase activity"/>
    <property type="evidence" value="ECO:0007669"/>
    <property type="project" value="UniProtKB-EC"/>
</dbReference>
<evidence type="ECO:0000256" key="2">
    <source>
        <dbReference type="ARBA" id="ARBA00001946"/>
    </source>
</evidence>
<evidence type="ECO:0000256" key="9">
    <source>
        <dbReference type="ARBA" id="ARBA00023277"/>
    </source>
</evidence>
<accession>A0ABS5DW51</accession>
<dbReference type="InterPro" id="IPR006439">
    <property type="entry name" value="HAD-SF_hydro_IA"/>
</dbReference>
<reference evidence="10 11" key="1">
    <citation type="submission" date="2021-04" db="EMBL/GenBank/DDBJ databases">
        <title>The genome sequence of type strain Ideonella paludis KCTC 32238.</title>
        <authorList>
            <person name="Liu Y."/>
        </authorList>
    </citation>
    <scope>NUCLEOTIDE SEQUENCE [LARGE SCALE GENOMIC DNA]</scope>
    <source>
        <strain evidence="10 11">KCTC 32238</strain>
    </source>
</reference>
<dbReference type="InterPro" id="IPR023198">
    <property type="entry name" value="PGP-like_dom2"/>
</dbReference>
<comment type="caution">
    <text evidence="10">The sequence shown here is derived from an EMBL/GenBank/DDBJ whole genome shotgun (WGS) entry which is preliminary data.</text>
</comment>
<evidence type="ECO:0000256" key="5">
    <source>
        <dbReference type="ARBA" id="ARBA00013078"/>
    </source>
</evidence>
<dbReference type="Proteomes" id="UP000672097">
    <property type="component" value="Unassembled WGS sequence"/>
</dbReference>